<protein>
    <recommendedName>
        <fullName evidence="4">EamA family transporter</fullName>
    </recommendedName>
</protein>
<evidence type="ECO:0000256" key="1">
    <source>
        <dbReference type="SAM" id="Phobius"/>
    </source>
</evidence>
<keyword evidence="3" id="KW-1185">Reference proteome</keyword>
<dbReference type="RefSeq" id="WP_202952489.1">
    <property type="nucleotide sequence ID" value="NZ_JAPCID010000050.1"/>
</dbReference>
<feature type="transmembrane region" description="Helical" evidence="1">
    <location>
        <begin position="78"/>
        <end position="95"/>
    </location>
</feature>
<feature type="transmembrane region" description="Helical" evidence="1">
    <location>
        <begin position="46"/>
        <end position="66"/>
    </location>
</feature>
<name>A0ABT4RRU8_9ACTN</name>
<feature type="transmembrane region" description="Helical" evidence="1">
    <location>
        <begin position="7"/>
        <end position="26"/>
    </location>
</feature>
<keyword evidence="1" id="KW-1133">Transmembrane helix</keyword>
<comment type="caution">
    <text evidence="2">The sequence shown here is derived from an EMBL/GenBank/DDBJ whole genome shotgun (WGS) entry which is preliminary data.</text>
</comment>
<keyword evidence="1" id="KW-0472">Membrane</keyword>
<dbReference type="Proteomes" id="UP001147700">
    <property type="component" value="Unassembled WGS sequence"/>
</dbReference>
<accession>A0ABT4RRU8</accession>
<organism evidence="2 3">
    <name type="scientific">Solirubrobacter deserti</name>
    <dbReference type="NCBI Taxonomy" id="2282478"/>
    <lineage>
        <taxon>Bacteria</taxon>
        <taxon>Bacillati</taxon>
        <taxon>Actinomycetota</taxon>
        <taxon>Thermoleophilia</taxon>
        <taxon>Solirubrobacterales</taxon>
        <taxon>Solirubrobacteraceae</taxon>
        <taxon>Solirubrobacter</taxon>
    </lineage>
</organism>
<evidence type="ECO:0000313" key="3">
    <source>
        <dbReference type="Proteomes" id="UP001147700"/>
    </source>
</evidence>
<proteinExistence type="predicted"/>
<keyword evidence="1" id="KW-0812">Transmembrane</keyword>
<reference evidence="2" key="1">
    <citation type="submission" date="2022-10" db="EMBL/GenBank/DDBJ databases">
        <title>The WGS of Solirubrobacter sp. CPCC 204708.</title>
        <authorList>
            <person name="Jiang Z."/>
        </authorList>
    </citation>
    <scope>NUCLEOTIDE SEQUENCE</scope>
    <source>
        <strain evidence="2">CPCC 204708</strain>
    </source>
</reference>
<dbReference type="EMBL" id="JAPCID010000050">
    <property type="protein sequence ID" value="MDA0141118.1"/>
    <property type="molecule type" value="Genomic_DNA"/>
</dbReference>
<evidence type="ECO:0000313" key="2">
    <source>
        <dbReference type="EMBL" id="MDA0141118.1"/>
    </source>
</evidence>
<gene>
    <name evidence="2" type="ORF">OJ962_26710</name>
</gene>
<evidence type="ECO:0008006" key="4">
    <source>
        <dbReference type="Google" id="ProtNLM"/>
    </source>
</evidence>
<sequence length="129" mass="14112">MRHFIRHYVEMVIAMFAGMIVLGLPAEGALRALGSSSSELQVDAPALLLLGMAVTMTVPMVAWMRFRGHGWRPCAEMTAAMFVPTFAAITLLGAVDFDALMMWEHVGMLLAMLGAMAARPAEYLHAHQH</sequence>